<reference evidence="6" key="1">
    <citation type="submission" date="2022-03" db="EMBL/GenBank/DDBJ databases">
        <title>Complete genome sequence of Caldinitratiruptor microaerophilus.</title>
        <authorList>
            <person name="Mukaiyama R."/>
            <person name="Nishiyama T."/>
            <person name="Ueda K."/>
        </authorList>
    </citation>
    <scope>NUCLEOTIDE SEQUENCE</scope>
    <source>
        <strain evidence="6">JCM 16183</strain>
    </source>
</reference>
<keyword evidence="7" id="KW-1185">Reference proteome</keyword>
<dbReference type="Proteomes" id="UP001163687">
    <property type="component" value="Chromosome"/>
</dbReference>
<dbReference type="GO" id="GO:0003774">
    <property type="term" value="F:cytoskeletal motor activity"/>
    <property type="evidence" value="ECO:0007669"/>
    <property type="project" value="InterPro"/>
</dbReference>
<dbReference type="PANTHER" id="PTHR34653:SF1">
    <property type="entry name" value="FLAGELLAR HOOK-BASAL BODY COMPLEX PROTEIN FLIE"/>
    <property type="match status" value="1"/>
</dbReference>
<comment type="subcellular location">
    <subcellularLocation>
        <location evidence="1 4">Bacterial flagellum basal body</location>
    </subcellularLocation>
</comment>
<dbReference type="GO" id="GO:0005198">
    <property type="term" value="F:structural molecule activity"/>
    <property type="evidence" value="ECO:0007669"/>
    <property type="project" value="UniProtKB-UniRule"/>
</dbReference>
<dbReference type="KEGG" id="cmic:caldi_04380"/>
<organism evidence="6 7">
    <name type="scientific">Caldinitratiruptor microaerophilus</name>
    <dbReference type="NCBI Taxonomy" id="671077"/>
    <lineage>
        <taxon>Bacteria</taxon>
        <taxon>Bacillati</taxon>
        <taxon>Bacillota</taxon>
        <taxon>Clostridia</taxon>
        <taxon>Eubacteriales</taxon>
        <taxon>Symbiobacteriaceae</taxon>
        <taxon>Caldinitratiruptor</taxon>
    </lineage>
</organism>
<accession>A0AA35CJ73</accession>
<evidence type="ECO:0000313" key="7">
    <source>
        <dbReference type="Proteomes" id="UP001163687"/>
    </source>
</evidence>
<comment type="similarity">
    <text evidence="2 4">Belongs to the FliE family.</text>
</comment>
<evidence type="ECO:0000256" key="5">
    <source>
        <dbReference type="NCBIfam" id="TIGR00205"/>
    </source>
</evidence>
<keyword evidence="3 4" id="KW-0975">Bacterial flagellum</keyword>
<dbReference type="NCBIfam" id="TIGR00205">
    <property type="entry name" value="fliE"/>
    <property type="match status" value="1"/>
</dbReference>
<dbReference type="PRINTS" id="PR01006">
    <property type="entry name" value="FLGHOOKFLIE"/>
</dbReference>
<protein>
    <recommendedName>
        <fullName evidence="4 5">Flagellar hook-basal body complex protein FliE</fullName>
    </recommendedName>
</protein>
<dbReference type="HAMAP" id="MF_00724">
    <property type="entry name" value="FliE"/>
    <property type="match status" value="1"/>
</dbReference>
<dbReference type="GO" id="GO:0071973">
    <property type="term" value="P:bacterial-type flagellum-dependent cell motility"/>
    <property type="evidence" value="ECO:0007669"/>
    <property type="project" value="InterPro"/>
</dbReference>
<name>A0AA35CJ73_9FIRM</name>
<evidence type="ECO:0000313" key="6">
    <source>
        <dbReference type="EMBL" id="BDG59348.1"/>
    </source>
</evidence>
<sequence>MVDLVIGSRLDGLSDALAGRSGGPAGAASDREMSFSEYLREALAGVEAAQRAAARAGDRLAAGQVTDLAQVVIASEKATLSLQLLVSVRNRALEAYQEIMRMPL</sequence>
<evidence type="ECO:0000256" key="1">
    <source>
        <dbReference type="ARBA" id="ARBA00004117"/>
    </source>
</evidence>
<evidence type="ECO:0000256" key="3">
    <source>
        <dbReference type="ARBA" id="ARBA00023143"/>
    </source>
</evidence>
<dbReference type="GO" id="GO:0009425">
    <property type="term" value="C:bacterial-type flagellum basal body"/>
    <property type="evidence" value="ECO:0007669"/>
    <property type="project" value="UniProtKB-SubCell"/>
</dbReference>
<gene>
    <name evidence="4" type="primary">fliE</name>
    <name evidence="6" type="ORF">caldi_04380</name>
</gene>
<dbReference type="RefSeq" id="WP_264843482.1">
    <property type="nucleotide sequence ID" value="NZ_AP025628.1"/>
</dbReference>
<dbReference type="EMBL" id="AP025628">
    <property type="protein sequence ID" value="BDG59348.1"/>
    <property type="molecule type" value="Genomic_DNA"/>
</dbReference>
<dbReference type="InterPro" id="IPR001624">
    <property type="entry name" value="FliE"/>
</dbReference>
<dbReference type="Pfam" id="PF02049">
    <property type="entry name" value="FliE"/>
    <property type="match status" value="1"/>
</dbReference>
<dbReference type="PANTHER" id="PTHR34653">
    <property type="match status" value="1"/>
</dbReference>
<proteinExistence type="inferred from homology"/>
<evidence type="ECO:0000256" key="2">
    <source>
        <dbReference type="ARBA" id="ARBA00009272"/>
    </source>
</evidence>
<evidence type="ECO:0000256" key="4">
    <source>
        <dbReference type="HAMAP-Rule" id="MF_00724"/>
    </source>
</evidence>
<dbReference type="AlphaFoldDB" id="A0AA35CJ73"/>